<reference evidence="1 2" key="1">
    <citation type="submission" date="2014-11" db="EMBL/GenBank/DDBJ databases">
        <title>Genome sequence of Flavihumibacter solisilvae 3-3.</title>
        <authorList>
            <person name="Zhou G."/>
            <person name="Li M."/>
            <person name="Wang G."/>
        </authorList>
    </citation>
    <scope>NUCLEOTIDE SEQUENCE [LARGE SCALE GENOMIC DNA]</scope>
    <source>
        <strain evidence="1 2">3-3</strain>
    </source>
</reference>
<dbReference type="OrthoDB" id="611177at2"/>
<evidence type="ECO:0000313" key="1">
    <source>
        <dbReference type="EMBL" id="KIC96261.1"/>
    </source>
</evidence>
<keyword evidence="2" id="KW-1185">Reference proteome</keyword>
<evidence type="ECO:0008006" key="3">
    <source>
        <dbReference type="Google" id="ProtNLM"/>
    </source>
</evidence>
<comment type="caution">
    <text evidence="1">The sequence shown here is derived from an EMBL/GenBank/DDBJ whole genome shotgun (WGS) entry which is preliminary data.</text>
</comment>
<proteinExistence type="predicted"/>
<dbReference type="Pfam" id="PF01244">
    <property type="entry name" value="Peptidase_M19"/>
    <property type="match status" value="1"/>
</dbReference>
<gene>
    <name evidence="1" type="ORF">OI18_00385</name>
</gene>
<dbReference type="SUPFAM" id="SSF51556">
    <property type="entry name" value="Metallo-dependent hydrolases"/>
    <property type="match status" value="1"/>
</dbReference>
<sequence>MPFFDFHCHPSLKQLLAPPGTTLTPWDQLSVKLNIGKLFGRETQIGINTIFNGVMNSQSNLMQMHKANVNLAGVIIYSIENRIAQGILLRKAANSGKINLLDPEIMRQLSNGNSYYEWTKKTMDALVNNPHPANASNGKPAFKFINSINEYNPDDAGTIHGLLILEGLHNFCNDPFSANGEADFENNFDDFRQRYGVRIFAVNIPHMQDFPFANHAFGMQFIKEDLFFPERRGLPDWGKRMIKKMYDNDILIDIKHMSYFTRTQLIAQRSQLGFDDRPLICTHAGVTGLHSNDRYHRLLERPKRTDGVWKIKHLKSTGLVPDSAFNHSSINLYDDEIVAILNSGGLIGISLDQRILGFPIENIAYQLNDLPFDHEYIADAEQDIFFRGFNDPGDIAPWLDMSNVLSGDDALNQGEITMEVHYSYFLNQLLHILDVAKRNRLDLNKVSRQICIGSDFDGLINPLDVCPDVTSLEAFKREIRRRLQLKRTLWKSLSFSKSDLDIDALVDGLFFNNAFEFLKKHFV</sequence>
<dbReference type="EMBL" id="JSVC01000001">
    <property type="protein sequence ID" value="KIC96261.1"/>
    <property type="molecule type" value="Genomic_DNA"/>
</dbReference>
<dbReference type="GO" id="GO:0070573">
    <property type="term" value="F:metallodipeptidase activity"/>
    <property type="evidence" value="ECO:0007669"/>
    <property type="project" value="InterPro"/>
</dbReference>
<dbReference type="RefSeq" id="WP_039136042.1">
    <property type="nucleotide sequence ID" value="NZ_JSVC01000001.1"/>
</dbReference>
<accession>A0A0C1L9Q9</accession>
<organism evidence="1 2">
    <name type="scientific">Flavihumibacter solisilvae</name>
    <dbReference type="NCBI Taxonomy" id="1349421"/>
    <lineage>
        <taxon>Bacteria</taxon>
        <taxon>Pseudomonadati</taxon>
        <taxon>Bacteroidota</taxon>
        <taxon>Chitinophagia</taxon>
        <taxon>Chitinophagales</taxon>
        <taxon>Chitinophagaceae</taxon>
        <taxon>Flavihumibacter</taxon>
    </lineage>
</organism>
<evidence type="ECO:0000313" key="2">
    <source>
        <dbReference type="Proteomes" id="UP000031408"/>
    </source>
</evidence>
<dbReference type="GO" id="GO:0006508">
    <property type="term" value="P:proteolysis"/>
    <property type="evidence" value="ECO:0007669"/>
    <property type="project" value="InterPro"/>
</dbReference>
<name>A0A0C1L9Q9_9BACT</name>
<dbReference type="InterPro" id="IPR032466">
    <property type="entry name" value="Metal_Hydrolase"/>
</dbReference>
<dbReference type="AlphaFoldDB" id="A0A0C1L9Q9"/>
<dbReference type="STRING" id="1349421.OI18_00385"/>
<dbReference type="Proteomes" id="UP000031408">
    <property type="component" value="Unassembled WGS sequence"/>
</dbReference>
<dbReference type="InterPro" id="IPR008257">
    <property type="entry name" value="Pept_M19"/>
</dbReference>
<protein>
    <recommendedName>
        <fullName evidence="3">Peptidase M19</fullName>
    </recommendedName>
</protein>
<dbReference type="Gene3D" id="3.20.20.140">
    <property type="entry name" value="Metal-dependent hydrolases"/>
    <property type="match status" value="1"/>
</dbReference>